<dbReference type="InterPro" id="IPR005225">
    <property type="entry name" value="Small_GTP-bd"/>
</dbReference>
<evidence type="ECO:0000256" key="1">
    <source>
        <dbReference type="ARBA" id="ARBA00022741"/>
    </source>
</evidence>
<dbReference type="PROSITE" id="PS00301">
    <property type="entry name" value="G_TR_1"/>
    <property type="match status" value="1"/>
</dbReference>
<dbReference type="PROSITE" id="PS51722">
    <property type="entry name" value="G_TR_2"/>
    <property type="match status" value="1"/>
</dbReference>
<feature type="compositionally biased region" description="Basic and acidic residues" evidence="4">
    <location>
        <begin position="296"/>
        <end position="309"/>
    </location>
</feature>
<evidence type="ECO:0000256" key="2">
    <source>
        <dbReference type="ARBA" id="ARBA00022917"/>
    </source>
</evidence>
<dbReference type="Gene3D" id="2.40.30.10">
    <property type="entry name" value="Translation factors"/>
    <property type="match status" value="1"/>
</dbReference>
<dbReference type="Proteomes" id="UP000620224">
    <property type="component" value="Unassembled WGS sequence"/>
</dbReference>
<dbReference type="InterPro" id="IPR005517">
    <property type="entry name" value="Transl_elong_EFG/EF2_IV"/>
</dbReference>
<name>A0A918J387_9ACTN</name>
<feature type="domain" description="Tr-type G" evidence="5">
    <location>
        <begin position="1"/>
        <end position="247"/>
    </location>
</feature>
<keyword evidence="7" id="KW-1185">Reference proteome</keyword>
<accession>A0A918J387</accession>
<dbReference type="Gene3D" id="3.30.230.10">
    <property type="match status" value="1"/>
</dbReference>
<dbReference type="InterPro" id="IPR041095">
    <property type="entry name" value="EFG_II"/>
</dbReference>
<dbReference type="InterPro" id="IPR020568">
    <property type="entry name" value="Ribosomal_Su5_D2-typ_SF"/>
</dbReference>
<dbReference type="SUPFAM" id="SSF52540">
    <property type="entry name" value="P-loop containing nucleoside triphosphate hydrolases"/>
    <property type="match status" value="1"/>
</dbReference>
<dbReference type="GO" id="GO:0003924">
    <property type="term" value="F:GTPase activity"/>
    <property type="evidence" value="ECO:0007669"/>
    <property type="project" value="InterPro"/>
</dbReference>
<dbReference type="PANTHER" id="PTHR43261:SF1">
    <property type="entry name" value="RIBOSOME-RELEASING FACTOR 2, MITOCHONDRIAL"/>
    <property type="match status" value="1"/>
</dbReference>
<dbReference type="Pfam" id="PF00009">
    <property type="entry name" value="GTP_EFTU"/>
    <property type="match status" value="1"/>
</dbReference>
<dbReference type="InterPro" id="IPR009000">
    <property type="entry name" value="Transl_B-barrel_sf"/>
</dbReference>
<dbReference type="GO" id="GO:0032790">
    <property type="term" value="P:ribosome disassembly"/>
    <property type="evidence" value="ECO:0007669"/>
    <property type="project" value="TreeGrafter"/>
</dbReference>
<feature type="compositionally biased region" description="Low complexity" evidence="4">
    <location>
        <begin position="283"/>
        <end position="295"/>
    </location>
</feature>
<dbReference type="SMART" id="SM00889">
    <property type="entry name" value="EFG_IV"/>
    <property type="match status" value="1"/>
</dbReference>
<organism evidence="6 7">
    <name type="scientific">Streptomyces lucensis JCM 4490</name>
    <dbReference type="NCBI Taxonomy" id="1306176"/>
    <lineage>
        <taxon>Bacteria</taxon>
        <taxon>Bacillati</taxon>
        <taxon>Actinomycetota</taxon>
        <taxon>Actinomycetes</taxon>
        <taxon>Kitasatosporales</taxon>
        <taxon>Streptomycetaceae</taxon>
        <taxon>Streptomyces</taxon>
    </lineage>
</organism>
<dbReference type="InterPro" id="IPR035647">
    <property type="entry name" value="EFG_III/V"/>
</dbReference>
<dbReference type="Gene3D" id="3.40.50.300">
    <property type="entry name" value="P-loop containing nucleotide triphosphate hydrolases"/>
    <property type="match status" value="1"/>
</dbReference>
<comment type="caution">
    <text evidence="6">The sequence shown here is derived from an EMBL/GenBank/DDBJ whole genome shotgun (WGS) entry which is preliminary data.</text>
</comment>
<dbReference type="PANTHER" id="PTHR43261">
    <property type="entry name" value="TRANSLATION ELONGATION FACTOR G-RELATED"/>
    <property type="match status" value="1"/>
</dbReference>
<dbReference type="InterPro" id="IPR000640">
    <property type="entry name" value="EFG_V-like"/>
</dbReference>
<dbReference type="InterPro" id="IPR027417">
    <property type="entry name" value="P-loop_NTPase"/>
</dbReference>
<dbReference type="EMBL" id="BMUE01000004">
    <property type="protein sequence ID" value="GGW45754.1"/>
    <property type="molecule type" value="Genomic_DNA"/>
</dbReference>
<dbReference type="InterPro" id="IPR031157">
    <property type="entry name" value="G_TR_CS"/>
</dbReference>
<dbReference type="Pfam" id="PF03764">
    <property type="entry name" value="EFG_IV"/>
    <property type="match status" value="1"/>
</dbReference>
<dbReference type="AlphaFoldDB" id="A0A918J387"/>
<evidence type="ECO:0000256" key="4">
    <source>
        <dbReference type="SAM" id="MobiDB-lite"/>
    </source>
</evidence>
<protein>
    <submittedName>
        <fullName evidence="6">Tetracycline resistance protein, tetM/tetO subfamily</fullName>
    </submittedName>
</protein>
<dbReference type="Pfam" id="PF14492">
    <property type="entry name" value="EFG_III"/>
    <property type="match status" value="1"/>
</dbReference>
<sequence length="678" mass="71758">MHLLNLGILAHVDAGKTSLTERLLHTAGVIDEIGSVDAGSTTTDTLALERRRGITIKSAVVSFPLGGVTVNLIDTPGHPDFIAEVERVLGVLDGAVLVVSAVEGVQAQTRVLMRTLRRLRIPTLVFVNKIDRRGARDDAVLREMARRLAVPLVPMGRTAALGTRDARFVPALGPAALDTLAGHDDDLLAAFLDGGVPDGRLCTALASQTRRAAVHPVYFGSAVTGAGVPELTAGIERLLPVADGDPDGPLAATVFKVERGPAGEKVAYARIRSGTLRVRDRVPFGPGRAGDPAGGRPERSRAADGREEGRVTALGVFDGGADDRRDSAGAGRIVKVWGLGGIRVGDALGTPGTAYEHHFAPPTLETVVVPGPGADRRALHLALTQLAEQDPLIGVRHDAVREETSVSLYGEVQKEVVQATLADEYGLDVTFRETTTLCVERPAGTGCAVEFNKKDANPFLATVGLRVDPAPPGSGVGFRLEVELGSMPYAFFQAVEDTVRETLGQGLHGWRVTDCTVTMTHAGYSPRQSHAHQGFDKSMSSTGHDFRGLTPLVLAQALRRAGSLVHEPVHGFRLDAPADTLGALLPVLARLGAVPESTAVQGTHCVLQGTVPAARVHELGQRLPGLTRGEGELESAFDHYAPVTRGPVPERPRTDLNPLNRKEYLLGLTRRAGDRTAG</sequence>
<dbReference type="Gene3D" id="3.30.70.870">
    <property type="entry name" value="Elongation Factor G (Translational Gtpase), domain 3"/>
    <property type="match status" value="1"/>
</dbReference>
<keyword evidence="2" id="KW-0648">Protein biosynthesis</keyword>
<evidence type="ECO:0000313" key="6">
    <source>
        <dbReference type="EMBL" id="GGW45754.1"/>
    </source>
</evidence>
<gene>
    <name evidence="6" type="ORF">GCM10010503_22910</name>
</gene>
<keyword evidence="1" id="KW-0547">Nucleotide-binding</keyword>
<dbReference type="CDD" id="cd01684">
    <property type="entry name" value="Tet_like_IV"/>
    <property type="match status" value="1"/>
</dbReference>
<reference evidence="6 7" key="1">
    <citation type="journal article" date="2014" name="Int. J. Syst. Evol. Microbiol.">
        <title>Complete genome sequence of Corynebacterium casei LMG S-19264T (=DSM 44701T), isolated from a smear-ripened cheese.</title>
        <authorList>
            <consortium name="US DOE Joint Genome Institute (JGI-PGF)"/>
            <person name="Walter F."/>
            <person name="Albersmeier A."/>
            <person name="Kalinowski J."/>
            <person name="Ruckert C."/>
        </authorList>
    </citation>
    <scope>NUCLEOTIDE SEQUENCE [LARGE SCALE GENOMIC DNA]</scope>
    <source>
        <strain evidence="6 7">JCM 4490</strain>
    </source>
</reference>
<evidence type="ECO:0000256" key="3">
    <source>
        <dbReference type="ARBA" id="ARBA00023134"/>
    </source>
</evidence>
<dbReference type="SUPFAM" id="SSF54980">
    <property type="entry name" value="EF-G C-terminal domain-like"/>
    <property type="match status" value="2"/>
</dbReference>
<dbReference type="GO" id="GO:0005525">
    <property type="term" value="F:GTP binding"/>
    <property type="evidence" value="ECO:0007669"/>
    <property type="project" value="UniProtKB-KW"/>
</dbReference>
<feature type="region of interest" description="Disordered" evidence="4">
    <location>
        <begin position="280"/>
        <end position="309"/>
    </location>
</feature>
<proteinExistence type="predicted"/>
<dbReference type="Pfam" id="PF00679">
    <property type="entry name" value="EFG_C"/>
    <property type="match status" value="1"/>
</dbReference>
<dbReference type="NCBIfam" id="TIGR00231">
    <property type="entry name" value="small_GTP"/>
    <property type="match status" value="1"/>
</dbReference>
<evidence type="ECO:0000313" key="7">
    <source>
        <dbReference type="Proteomes" id="UP000620224"/>
    </source>
</evidence>
<dbReference type="SUPFAM" id="SSF50447">
    <property type="entry name" value="Translation proteins"/>
    <property type="match status" value="1"/>
</dbReference>
<dbReference type="PRINTS" id="PR01037">
    <property type="entry name" value="TCRTETOQM"/>
</dbReference>
<dbReference type="RefSeq" id="WP_190015139.1">
    <property type="nucleotide sequence ID" value="NZ_BMUE01000004.1"/>
</dbReference>
<evidence type="ECO:0000259" key="5">
    <source>
        <dbReference type="PROSITE" id="PS51722"/>
    </source>
</evidence>
<dbReference type="PRINTS" id="PR00315">
    <property type="entry name" value="ELONGATNFCT"/>
</dbReference>
<dbReference type="CDD" id="cd04168">
    <property type="entry name" value="TetM_like"/>
    <property type="match status" value="1"/>
</dbReference>
<dbReference type="InterPro" id="IPR000795">
    <property type="entry name" value="T_Tr_GTP-bd_dom"/>
</dbReference>
<dbReference type="SUPFAM" id="SSF54211">
    <property type="entry name" value="Ribosomal protein S5 domain 2-like"/>
    <property type="match status" value="1"/>
</dbReference>
<keyword evidence="3" id="KW-0342">GTP-binding</keyword>
<dbReference type="InterPro" id="IPR014721">
    <property type="entry name" value="Ribsml_uS5_D2-typ_fold_subgr"/>
</dbReference>
<dbReference type="GO" id="GO:0006412">
    <property type="term" value="P:translation"/>
    <property type="evidence" value="ECO:0007669"/>
    <property type="project" value="UniProtKB-KW"/>
</dbReference>